<evidence type="ECO:0000256" key="4">
    <source>
        <dbReference type="PROSITE-ProRule" id="PRU00335"/>
    </source>
</evidence>
<name>A0ABT7NV82_MYCIT</name>
<evidence type="ECO:0000313" key="7">
    <source>
        <dbReference type="EMBL" id="MDM3924890.1"/>
    </source>
</evidence>
<evidence type="ECO:0000259" key="6">
    <source>
        <dbReference type="PROSITE" id="PS50977"/>
    </source>
</evidence>
<accession>A0ABT7NV82</accession>
<dbReference type="GeneID" id="45457061"/>
<dbReference type="RefSeq" id="WP_172417544.1">
    <property type="nucleotide sequence ID" value="NZ_CAAHFK010000027.1"/>
</dbReference>
<dbReference type="PANTHER" id="PTHR47506">
    <property type="entry name" value="TRANSCRIPTIONAL REGULATORY PROTEIN"/>
    <property type="match status" value="1"/>
</dbReference>
<keyword evidence="1" id="KW-0805">Transcription regulation</keyword>
<dbReference type="Pfam" id="PF21993">
    <property type="entry name" value="TetR_C_13_2"/>
    <property type="match status" value="1"/>
</dbReference>
<keyword evidence="8" id="KW-1185">Reference proteome</keyword>
<feature type="region of interest" description="Disordered" evidence="5">
    <location>
        <begin position="1"/>
        <end position="21"/>
    </location>
</feature>
<protein>
    <submittedName>
        <fullName evidence="7">TetR/AcrR family transcriptional regulator</fullName>
    </submittedName>
</protein>
<reference evidence="8" key="1">
    <citation type="submission" date="2023-06" db="EMBL/GenBank/DDBJ databases">
        <title>Itaconate inhibition of nontuberculous mycobacteria.</title>
        <authorList>
            <person name="Spilker T."/>
        </authorList>
    </citation>
    <scope>NUCLEOTIDE SEQUENCE [LARGE SCALE GENOMIC DNA]</scope>
    <source>
        <strain evidence="8">FLAC1071</strain>
    </source>
</reference>
<dbReference type="EMBL" id="JASZZX010000001">
    <property type="protein sequence ID" value="MDM3924890.1"/>
    <property type="molecule type" value="Genomic_DNA"/>
</dbReference>
<comment type="caution">
    <text evidence="7">The sequence shown here is derived from an EMBL/GenBank/DDBJ whole genome shotgun (WGS) entry which is preliminary data.</text>
</comment>
<sequence>MTPASGGTTVPTIGDAPTKRGDTRTKMLASAAEVMRERGAAGVTIDAVLARSGAPRGSVYYHFPDGRNQILTEALRYSGDSITALIDDAAGRGARELLAEFVGYWERLLTEGGFTAGCPVVAAAIGCSDGDGPKLSTEAGAILGRWCTALTRAFVNDGFDDADAASLAVMSISALEGAIVLSRSTRNAGPLHQVGEQLEFLIKAKEFVLRNKIPGKPAGSQ</sequence>
<evidence type="ECO:0000256" key="1">
    <source>
        <dbReference type="ARBA" id="ARBA00023015"/>
    </source>
</evidence>
<dbReference type="InterPro" id="IPR009057">
    <property type="entry name" value="Homeodomain-like_sf"/>
</dbReference>
<dbReference type="Pfam" id="PF00440">
    <property type="entry name" value="TetR_N"/>
    <property type="match status" value="1"/>
</dbReference>
<evidence type="ECO:0000256" key="5">
    <source>
        <dbReference type="SAM" id="MobiDB-lite"/>
    </source>
</evidence>
<dbReference type="PANTHER" id="PTHR47506:SF3">
    <property type="entry name" value="HTH-TYPE TRANSCRIPTIONAL REGULATOR LMRA"/>
    <property type="match status" value="1"/>
</dbReference>
<organism evidence="7 8">
    <name type="scientific">Mycobacterium intracellulare subsp. chimaera</name>
    <dbReference type="NCBI Taxonomy" id="222805"/>
    <lineage>
        <taxon>Bacteria</taxon>
        <taxon>Bacillati</taxon>
        <taxon>Actinomycetota</taxon>
        <taxon>Actinomycetes</taxon>
        <taxon>Mycobacteriales</taxon>
        <taxon>Mycobacteriaceae</taxon>
        <taxon>Mycobacterium</taxon>
        <taxon>Mycobacterium avium complex (MAC)</taxon>
    </lineage>
</organism>
<dbReference type="Gene3D" id="1.10.357.10">
    <property type="entry name" value="Tetracycline Repressor, domain 2"/>
    <property type="match status" value="1"/>
</dbReference>
<dbReference type="Proteomes" id="UP001529272">
    <property type="component" value="Unassembled WGS sequence"/>
</dbReference>
<reference evidence="7 8" key="2">
    <citation type="submission" date="2023-06" db="EMBL/GenBank/DDBJ databases">
        <title>Itaconate inhibition of nontuberculous mycobacteria.</title>
        <authorList>
            <person name="Breen P."/>
            <person name="Zimbric M."/>
            <person name="Caverly L."/>
        </authorList>
    </citation>
    <scope>NUCLEOTIDE SEQUENCE [LARGE SCALE GENOMIC DNA]</scope>
    <source>
        <strain evidence="7 8">FLAC1071</strain>
    </source>
</reference>
<gene>
    <name evidence="7" type="ORF">QRB35_02460</name>
</gene>
<proteinExistence type="predicted"/>
<keyword evidence="3" id="KW-0804">Transcription</keyword>
<feature type="compositionally biased region" description="Polar residues" evidence="5">
    <location>
        <begin position="1"/>
        <end position="11"/>
    </location>
</feature>
<dbReference type="InterPro" id="IPR054156">
    <property type="entry name" value="YxaF_TetR_C"/>
</dbReference>
<dbReference type="PROSITE" id="PS50977">
    <property type="entry name" value="HTH_TETR_2"/>
    <property type="match status" value="1"/>
</dbReference>
<dbReference type="InterPro" id="IPR001647">
    <property type="entry name" value="HTH_TetR"/>
</dbReference>
<keyword evidence="2 4" id="KW-0238">DNA-binding</keyword>
<dbReference type="SUPFAM" id="SSF46689">
    <property type="entry name" value="Homeodomain-like"/>
    <property type="match status" value="1"/>
</dbReference>
<evidence type="ECO:0000256" key="2">
    <source>
        <dbReference type="ARBA" id="ARBA00023125"/>
    </source>
</evidence>
<evidence type="ECO:0000313" key="8">
    <source>
        <dbReference type="Proteomes" id="UP001529272"/>
    </source>
</evidence>
<dbReference type="SUPFAM" id="SSF48498">
    <property type="entry name" value="Tetracyclin repressor-like, C-terminal domain"/>
    <property type="match status" value="1"/>
</dbReference>
<evidence type="ECO:0000256" key="3">
    <source>
        <dbReference type="ARBA" id="ARBA00023163"/>
    </source>
</evidence>
<feature type="DNA-binding region" description="H-T-H motif" evidence="4">
    <location>
        <begin position="44"/>
        <end position="63"/>
    </location>
</feature>
<feature type="domain" description="HTH tetR-type" evidence="6">
    <location>
        <begin position="21"/>
        <end position="81"/>
    </location>
</feature>
<dbReference type="InterPro" id="IPR036271">
    <property type="entry name" value="Tet_transcr_reg_TetR-rel_C_sf"/>
</dbReference>